<evidence type="ECO:0000256" key="1">
    <source>
        <dbReference type="SAM" id="Phobius"/>
    </source>
</evidence>
<organism evidence="2 3">
    <name type="scientific">Paxillus rubicundulus Ve08.2h10</name>
    <dbReference type="NCBI Taxonomy" id="930991"/>
    <lineage>
        <taxon>Eukaryota</taxon>
        <taxon>Fungi</taxon>
        <taxon>Dikarya</taxon>
        <taxon>Basidiomycota</taxon>
        <taxon>Agaricomycotina</taxon>
        <taxon>Agaricomycetes</taxon>
        <taxon>Agaricomycetidae</taxon>
        <taxon>Boletales</taxon>
        <taxon>Paxilineae</taxon>
        <taxon>Paxillaceae</taxon>
        <taxon>Paxillus</taxon>
    </lineage>
</organism>
<feature type="transmembrane region" description="Helical" evidence="1">
    <location>
        <begin position="67"/>
        <end position="90"/>
    </location>
</feature>
<keyword evidence="1" id="KW-0812">Transmembrane</keyword>
<name>A0A0D0CI00_9AGAM</name>
<keyword evidence="1" id="KW-0472">Membrane</keyword>
<accession>A0A0D0CI00</accession>
<evidence type="ECO:0008006" key="4">
    <source>
        <dbReference type="Google" id="ProtNLM"/>
    </source>
</evidence>
<dbReference type="HOGENOM" id="CLU_044614_0_0_1"/>
<evidence type="ECO:0000313" key="3">
    <source>
        <dbReference type="Proteomes" id="UP000054538"/>
    </source>
</evidence>
<dbReference type="AlphaFoldDB" id="A0A0D0CI00"/>
<protein>
    <recommendedName>
        <fullName evidence="4">Chitin synthase export chaperone</fullName>
    </recommendedName>
</protein>
<dbReference type="OrthoDB" id="2796825at2759"/>
<feature type="transmembrane region" description="Helical" evidence="1">
    <location>
        <begin position="261"/>
        <end position="284"/>
    </location>
</feature>
<feature type="transmembrane region" description="Helical" evidence="1">
    <location>
        <begin position="149"/>
        <end position="170"/>
    </location>
</feature>
<dbReference type="InParanoid" id="A0A0D0CI00"/>
<feature type="transmembrane region" description="Helical" evidence="1">
    <location>
        <begin position="116"/>
        <end position="137"/>
    </location>
</feature>
<reference evidence="3" key="2">
    <citation type="submission" date="2015-01" db="EMBL/GenBank/DDBJ databases">
        <title>Evolutionary Origins and Diversification of the Mycorrhizal Mutualists.</title>
        <authorList>
            <consortium name="DOE Joint Genome Institute"/>
            <consortium name="Mycorrhizal Genomics Consortium"/>
            <person name="Kohler A."/>
            <person name="Kuo A."/>
            <person name="Nagy L.G."/>
            <person name="Floudas D."/>
            <person name="Copeland A."/>
            <person name="Barry K.W."/>
            <person name="Cichocki N."/>
            <person name="Veneault-Fourrey C."/>
            <person name="LaButti K."/>
            <person name="Lindquist E.A."/>
            <person name="Lipzen A."/>
            <person name="Lundell T."/>
            <person name="Morin E."/>
            <person name="Murat C."/>
            <person name="Riley R."/>
            <person name="Ohm R."/>
            <person name="Sun H."/>
            <person name="Tunlid A."/>
            <person name="Henrissat B."/>
            <person name="Grigoriev I.V."/>
            <person name="Hibbett D.S."/>
            <person name="Martin F."/>
        </authorList>
    </citation>
    <scope>NUCLEOTIDE SEQUENCE [LARGE SCALE GENOMIC DNA]</scope>
    <source>
        <strain evidence="3">Ve08.2h10</strain>
    </source>
</reference>
<feature type="transmembrane region" description="Helical" evidence="1">
    <location>
        <begin position="231"/>
        <end position="255"/>
    </location>
</feature>
<proteinExistence type="predicted"/>
<sequence>MSDGDGISFQTTAYIGTNLNDVLYGEFSGIYPPSYTSLVRTGIELVLYFKTMQILLRNGGNRKRSDLFYAFFTTIMFFLISVWVISQVIFSGKTWMQHRDYTGGPGKYWLNHMSDWYNDFGATSVIALQLATSALMIHRCRIVWDSYRVITAPSILWVITLALGIVVLWVSCSPGSDVFVGMASRLNLAYYSISVFLDTIVSGIICYRMLYHAMKVKKQLGNEYASGYFNVISVIIESALLYTLSGLAFLVSFGIGSAASVTFFCVYVLAMCISQQMLILRVIMGRAWNKDTGRPQGTTIKFSPDSADSSQNFDESRASVHLQVSSYVSSGQRDKV</sequence>
<dbReference type="Proteomes" id="UP000054538">
    <property type="component" value="Unassembled WGS sequence"/>
</dbReference>
<gene>
    <name evidence="2" type="ORF">PAXRUDRAFT_832269</name>
</gene>
<keyword evidence="1" id="KW-1133">Transmembrane helix</keyword>
<dbReference type="EMBL" id="KN825640">
    <property type="protein sequence ID" value="KIK82322.1"/>
    <property type="molecule type" value="Genomic_DNA"/>
</dbReference>
<keyword evidence="3" id="KW-1185">Reference proteome</keyword>
<reference evidence="2 3" key="1">
    <citation type="submission" date="2014-04" db="EMBL/GenBank/DDBJ databases">
        <authorList>
            <consortium name="DOE Joint Genome Institute"/>
            <person name="Kuo A."/>
            <person name="Kohler A."/>
            <person name="Jargeat P."/>
            <person name="Nagy L.G."/>
            <person name="Floudas D."/>
            <person name="Copeland A."/>
            <person name="Barry K.W."/>
            <person name="Cichocki N."/>
            <person name="Veneault-Fourrey C."/>
            <person name="LaButti K."/>
            <person name="Lindquist E.A."/>
            <person name="Lipzen A."/>
            <person name="Lundell T."/>
            <person name="Morin E."/>
            <person name="Murat C."/>
            <person name="Sun H."/>
            <person name="Tunlid A."/>
            <person name="Henrissat B."/>
            <person name="Grigoriev I.V."/>
            <person name="Hibbett D.S."/>
            <person name="Martin F."/>
            <person name="Nordberg H.P."/>
            <person name="Cantor M.N."/>
            <person name="Hua S.X."/>
        </authorList>
    </citation>
    <scope>NUCLEOTIDE SEQUENCE [LARGE SCALE GENOMIC DNA]</scope>
    <source>
        <strain evidence="2 3">Ve08.2h10</strain>
    </source>
</reference>
<evidence type="ECO:0000313" key="2">
    <source>
        <dbReference type="EMBL" id="KIK82322.1"/>
    </source>
</evidence>
<feature type="transmembrane region" description="Helical" evidence="1">
    <location>
        <begin position="190"/>
        <end position="210"/>
    </location>
</feature>